<dbReference type="AlphaFoldDB" id="A0A161YGI5"/>
<comment type="similarity">
    <text evidence="3 11">Belongs to the cytochrome P450 family.</text>
</comment>
<name>A0A161YGI5_DAUCS</name>
<accession>A0A161YGI5</accession>
<dbReference type="FunFam" id="1.10.630.10:FF:000019">
    <property type="entry name" value="Cytochrome P450 family protein"/>
    <property type="match status" value="1"/>
</dbReference>
<keyword evidence="13" id="KW-1185">Reference proteome</keyword>
<dbReference type="GO" id="GO:0016020">
    <property type="term" value="C:membrane"/>
    <property type="evidence" value="ECO:0007669"/>
    <property type="project" value="UniProtKB-SubCell"/>
</dbReference>
<evidence type="ECO:0000256" key="9">
    <source>
        <dbReference type="ARBA" id="ARBA00023136"/>
    </source>
</evidence>
<evidence type="ECO:0000256" key="8">
    <source>
        <dbReference type="ARBA" id="ARBA00023033"/>
    </source>
</evidence>
<keyword evidence="6 11" id="KW-0560">Oxidoreductase</keyword>
<dbReference type="GO" id="GO:0005506">
    <property type="term" value="F:iron ion binding"/>
    <property type="evidence" value="ECO:0007669"/>
    <property type="project" value="InterPro"/>
</dbReference>
<dbReference type="PANTHER" id="PTHR47943">
    <property type="entry name" value="CYTOCHROME P450 93A3-LIKE"/>
    <property type="match status" value="1"/>
</dbReference>
<keyword evidence="7 10" id="KW-0408">Iron</keyword>
<sequence>MADYQGYIVIFLFFVIPVIVLQAIFKSRKNSRLPPGPLRLPIIGHLHLLGPIPHQAFHKLSIKYGPLVHVFAGSNPCVIASSPEMAKEFLKINETSWSDRPQNTATDYLGYGSQDFTFAPYGPYWKFVKKLCMSELLGGRSLDLFQPVRRQEICSMVNVMLTKAKAGVKVDIGAELMRLNSNVLSRMIMRERCSENEDEAGKVKTMIKEVSNVIGIFNLGDYIWFCKKWDLQGIKRKLVNVRGRYDLMMDRIIQEHRDVRRKRKAHGVGSCSEKDLLDILLDISEDETMEIKLSIENIKAFILDVFSAGTDTTAILTEWAVAELINHPDIMQKAVQELDTVVGTTKLVEESDVENLPYLQAIFRETARLHPVAPLLFRQSSKDCSIADYHIPAKTGLFVNNWALGRDPDHWESPLEFKPERFLLGTGKRQLDVKGGQFHFLPFGSGQRGCPGSSLALHLVQTSLAAIIQCFELKAGSEGDLGDGSVDMEEAPGLTLPRAHPLVCSLVARPPFACM</sequence>
<reference evidence="12" key="2">
    <citation type="submission" date="2022-03" db="EMBL/GenBank/DDBJ databases">
        <title>Draft title - Genomic analysis of global carrot germplasm unveils the trajectory of domestication and the origin of high carotenoid orange carrot.</title>
        <authorList>
            <person name="Iorizzo M."/>
            <person name="Ellison S."/>
            <person name="Senalik D."/>
            <person name="Macko-Podgorni A."/>
            <person name="Grzebelus D."/>
            <person name="Bostan H."/>
            <person name="Rolling W."/>
            <person name="Curaba J."/>
            <person name="Simon P."/>
        </authorList>
    </citation>
    <scope>NUCLEOTIDE SEQUENCE</scope>
    <source>
        <tissue evidence="12">Leaf</tissue>
    </source>
</reference>
<dbReference type="InterPro" id="IPR036396">
    <property type="entry name" value="Cyt_P450_sf"/>
</dbReference>
<dbReference type="PANTHER" id="PTHR47943:SF8">
    <property type="entry name" value="CYTOCHROME P450"/>
    <property type="match status" value="1"/>
</dbReference>
<dbReference type="OMA" id="DMFWFCK"/>
<reference evidence="12" key="1">
    <citation type="journal article" date="2016" name="Nat. Genet.">
        <title>A high-quality carrot genome assembly provides new insights into carotenoid accumulation and asterid genome evolution.</title>
        <authorList>
            <person name="Iorizzo M."/>
            <person name="Ellison S."/>
            <person name="Senalik D."/>
            <person name="Zeng P."/>
            <person name="Satapoomin P."/>
            <person name="Huang J."/>
            <person name="Bowman M."/>
            <person name="Iovene M."/>
            <person name="Sanseverino W."/>
            <person name="Cavagnaro P."/>
            <person name="Yildiz M."/>
            <person name="Macko-Podgorni A."/>
            <person name="Moranska E."/>
            <person name="Grzebelus E."/>
            <person name="Grzebelus D."/>
            <person name="Ashrafi H."/>
            <person name="Zheng Z."/>
            <person name="Cheng S."/>
            <person name="Spooner D."/>
            <person name="Van Deynze A."/>
            <person name="Simon P."/>
        </authorList>
    </citation>
    <scope>NUCLEOTIDE SEQUENCE</scope>
    <source>
        <tissue evidence="12">Leaf</tissue>
    </source>
</reference>
<organism evidence="12 13">
    <name type="scientific">Daucus carota subsp. sativus</name>
    <name type="common">Carrot</name>
    <dbReference type="NCBI Taxonomy" id="79200"/>
    <lineage>
        <taxon>Eukaryota</taxon>
        <taxon>Viridiplantae</taxon>
        <taxon>Streptophyta</taxon>
        <taxon>Embryophyta</taxon>
        <taxon>Tracheophyta</taxon>
        <taxon>Spermatophyta</taxon>
        <taxon>Magnoliopsida</taxon>
        <taxon>eudicotyledons</taxon>
        <taxon>Gunneridae</taxon>
        <taxon>Pentapetalae</taxon>
        <taxon>asterids</taxon>
        <taxon>campanulids</taxon>
        <taxon>Apiales</taxon>
        <taxon>Apiaceae</taxon>
        <taxon>Apioideae</taxon>
        <taxon>Scandiceae</taxon>
        <taxon>Daucinae</taxon>
        <taxon>Daucus</taxon>
        <taxon>Daucus sect. Daucus</taxon>
    </lineage>
</organism>
<keyword evidence="5 10" id="KW-0479">Metal-binding</keyword>
<dbReference type="EMBL" id="CP093348">
    <property type="protein sequence ID" value="WOH06507.1"/>
    <property type="molecule type" value="Genomic_DNA"/>
</dbReference>
<evidence type="ECO:0000256" key="6">
    <source>
        <dbReference type="ARBA" id="ARBA00023002"/>
    </source>
</evidence>
<dbReference type="Gramene" id="KZM92169">
    <property type="protein sequence ID" value="KZM92169"/>
    <property type="gene ID" value="DCAR_020466"/>
</dbReference>
<dbReference type="Gene3D" id="1.10.630.10">
    <property type="entry name" value="Cytochrome P450"/>
    <property type="match status" value="1"/>
</dbReference>
<comment type="cofactor">
    <cofactor evidence="1 10">
        <name>heme</name>
        <dbReference type="ChEBI" id="CHEBI:30413"/>
    </cofactor>
</comment>
<evidence type="ECO:0000256" key="10">
    <source>
        <dbReference type="PIRSR" id="PIRSR602401-1"/>
    </source>
</evidence>
<comment type="subcellular location">
    <subcellularLocation>
        <location evidence="2">Membrane</location>
    </subcellularLocation>
</comment>
<evidence type="ECO:0000256" key="7">
    <source>
        <dbReference type="ARBA" id="ARBA00023004"/>
    </source>
</evidence>
<dbReference type="SUPFAM" id="SSF48264">
    <property type="entry name" value="Cytochrome P450"/>
    <property type="match status" value="1"/>
</dbReference>
<dbReference type="OrthoDB" id="1103324at2759"/>
<gene>
    <name evidence="12" type="ORF">DCAR_0625935</name>
</gene>
<dbReference type="PRINTS" id="PR00385">
    <property type="entry name" value="P450"/>
</dbReference>
<keyword evidence="9" id="KW-0472">Membrane</keyword>
<dbReference type="Pfam" id="PF00067">
    <property type="entry name" value="p450"/>
    <property type="match status" value="1"/>
</dbReference>
<dbReference type="KEGG" id="dcr:108226707"/>
<dbReference type="PRINTS" id="PR00463">
    <property type="entry name" value="EP450I"/>
</dbReference>
<protein>
    <submittedName>
        <fullName evidence="12">Uncharacterized protein</fullName>
    </submittedName>
</protein>
<evidence type="ECO:0000313" key="13">
    <source>
        <dbReference type="Proteomes" id="UP000077755"/>
    </source>
</evidence>
<evidence type="ECO:0000256" key="11">
    <source>
        <dbReference type="RuleBase" id="RU000461"/>
    </source>
</evidence>
<evidence type="ECO:0000256" key="2">
    <source>
        <dbReference type="ARBA" id="ARBA00004370"/>
    </source>
</evidence>
<feature type="binding site" description="axial binding residue" evidence="10">
    <location>
        <position position="450"/>
    </location>
    <ligand>
        <name>heme</name>
        <dbReference type="ChEBI" id="CHEBI:30413"/>
    </ligand>
    <ligandPart>
        <name>Fe</name>
        <dbReference type="ChEBI" id="CHEBI:18248"/>
    </ligandPart>
</feature>
<dbReference type="GO" id="GO:0016705">
    <property type="term" value="F:oxidoreductase activity, acting on paired donors, with incorporation or reduction of molecular oxygen"/>
    <property type="evidence" value="ECO:0007669"/>
    <property type="project" value="InterPro"/>
</dbReference>
<dbReference type="PROSITE" id="PS00086">
    <property type="entry name" value="CYTOCHROME_P450"/>
    <property type="match status" value="1"/>
</dbReference>
<dbReference type="CDD" id="cd20655">
    <property type="entry name" value="CYP93"/>
    <property type="match status" value="1"/>
</dbReference>
<dbReference type="Proteomes" id="UP000077755">
    <property type="component" value="Chromosome 6"/>
</dbReference>
<dbReference type="GO" id="GO:0004497">
    <property type="term" value="F:monooxygenase activity"/>
    <property type="evidence" value="ECO:0007669"/>
    <property type="project" value="UniProtKB-KW"/>
</dbReference>
<evidence type="ECO:0000256" key="3">
    <source>
        <dbReference type="ARBA" id="ARBA00010617"/>
    </source>
</evidence>
<evidence type="ECO:0000256" key="5">
    <source>
        <dbReference type="ARBA" id="ARBA00022723"/>
    </source>
</evidence>
<evidence type="ECO:0000313" key="12">
    <source>
        <dbReference type="EMBL" id="WOH06507.1"/>
    </source>
</evidence>
<dbReference type="InterPro" id="IPR001128">
    <property type="entry name" value="Cyt_P450"/>
</dbReference>
<dbReference type="GO" id="GO:0020037">
    <property type="term" value="F:heme binding"/>
    <property type="evidence" value="ECO:0007669"/>
    <property type="project" value="InterPro"/>
</dbReference>
<proteinExistence type="inferred from homology"/>
<evidence type="ECO:0000256" key="4">
    <source>
        <dbReference type="ARBA" id="ARBA00022617"/>
    </source>
</evidence>
<keyword evidence="8 11" id="KW-0503">Monooxygenase</keyword>
<evidence type="ECO:0000256" key="1">
    <source>
        <dbReference type="ARBA" id="ARBA00001971"/>
    </source>
</evidence>
<keyword evidence="4 10" id="KW-0349">Heme</keyword>
<dbReference type="InterPro" id="IPR017972">
    <property type="entry name" value="Cyt_P450_CS"/>
</dbReference>
<dbReference type="InterPro" id="IPR002401">
    <property type="entry name" value="Cyt_P450_E_grp-I"/>
</dbReference>